<sequence length="530" mass="57842">MAPISKSPHSNGNDEEFTDFSVCIQSLTVVSTSPYVLFKGHEEWQLLEDSESSDSEVDDQDIISKHDLATAPLMTREAHIITRHNGRVAQYGVLGRILSIQYKGEAESISDQRLYLNTNAPFSAIVCGVQGSGKSHTVATILENMMISDFPAIGSLAKPLSGLVLHYGEGGANSLPNETAWLSSSISSFVHGPPVIVYVSRASLQTMRAVYKPLGEKVVVEPLVFDNSELDAAAFLSMMAVGSTESAPLYMQIVLSILRDLGERFTFSLFLQNLEVHKQKFNPAQLAGLEQRLMLLTAFLADPSITTITKKKAAVQVPVKEKPCRFQPGQLTIFDLSDPFLDTASACGLFEIIIRLFVRADVGTGKVLVVDEAHKYLSSERSSTGLKKALLGLIRQQRHLAMRVIISTQEPTVVPPVLLDLCSIAILHRFSSPTWWQHLIQHVPTDFSQSDAFDKVVKLQTGHAIVLAPSGIGLFAQSENVNGKQPFSKTAAKAENSGKILARFGRRYLVVKTRKRVTADGGASILVIGS</sequence>
<keyword evidence="2" id="KW-1185">Reference proteome</keyword>
<dbReference type="InterPro" id="IPR027417">
    <property type="entry name" value="P-loop_NTPase"/>
</dbReference>
<dbReference type="AlphaFoldDB" id="A0A409WXP9"/>
<dbReference type="SUPFAM" id="SSF52540">
    <property type="entry name" value="P-loop containing nucleoside triphosphate hydrolases"/>
    <property type="match status" value="1"/>
</dbReference>
<evidence type="ECO:0000313" key="1">
    <source>
        <dbReference type="EMBL" id="PPQ83272.1"/>
    </source>
</evidence>
<accession>A0A409WXP9</accession>
<dbReference type="EMBL" id="NHYD01003030">
    <property type="protein sequence ID" value="PPQ83272.1"/>
    <property type="molecule type" value="Genomic_DNA"/>
</dbReference>
<evidence type="ECO:0008006" key="3">
    <source>
        <dbReference type="Google" id="ProtNLM"/>
    </source>
</evidence>
<dbReference type="OrthoDB" id="2316594at2759"/>
<name>A0A409WXP9_PSICY</name>
<dbReference type="InParanoid" id="A0A409WXP9"/>
<protein>
    <recommendedName>
        <fullName evidence="3">Zona occludens toxin N-terminal domain-containing protein</fullName>
    </recommendedName>
</protein>
<dbReference type="STRING" id="93625.A0A409WXP9"/>
<dbReference type="Gene3D" id="3.40.50.300">
    <property type="entry name" value="P-loop containing nucleotide triphosphate hydrolases"/>
    <property type="match status" value="1"/>
</dbReference>
<evidence type="ECO:0000313" key="2">
    <source>
        <dbReference type="Proteomes" id="UP000283269"/>
    </source>
</evidence>
<dbReference type="Proteomes" id="UP000283269">
    <property type="component" value="Unassembled WGS sequence"/>
</dbReference>
<reference evidence="1 2" key="1">
    <citation type="journal article" date="2018" name="Evol. Lett.">
        <title>Horizontal gene cluster transfer increased hallucinogenic mushroom diversity.</title>
        <authorList>
            <person name="Reynolds H.T."/>
            <person name="Vijayakumar V."/>
            <person name="Gluck-Thaler E."/>
            <person name="Korotkin H.B."/>
            <person name="Matheny P.B."/>
            <person name="Slot J.C."/>
        </authorList>
    </citation>
    <scope>NUCLEOTIDE SEQUENCE [LARGE SCALE GENOMIC DNA]</scope>
    <source>
        <strain evidence="1 2">2631</strain>
    </source>
</reference>
<proteinExistence type="predicted"/>
<gene>
    <name evidence="1" type="ORF">CVT25_004011</name>
</gene>
<organism evidence="1 2">
    <name type="scientific">Psilocybe cyanescens</name>
    <dbReference type="NCBI Taxonomy" id="93625"/>
    <lineage>
        <taxon>Eukaryota</taxon>
        <taxon>Fungi</taxon>
        <taxon>Dikarya</taxon>
        <taxon>Basidiomycota</taxon>
        <taxon>Agaricomycotina</taxon>
        <taxon>Agaricomycetes</taxon>
        <taxon>Agaricomycetidae</taxon>
        <taxon>Agaricales</taxon>
        <taxon>Agaricineae</taxon>
        <taxon>Strophariaceae</taxon>
        <taxon>Psilocybe</taxon>
    </lineage>
</organism>
<comment type="caution">
    <text evidence="1">The sequence shown here is derived from an EMBL/GenBank/DDBJ whole genome shotgun (WGS) entry which is preliminary data.</text>
</comment>